<sequence length="148" mass="15689">MHAAVMAEKFPVVLLDSLALQAARLLAENRLPGLVVATADGRPYTVLPASDVVKFLVPAYVQEAPTLAAVLSESMADRAADKLGGKTVREVLSARPSDLAVVEHDDNIVEVAAMMARLRCPLTAVLRNGTMIGVITASRLLELVLAPH</sequence>
<dbReference type="EMBL" id="CP150484">
    <property type="protein sequence ID" value="WYW19506.1"/>
    <property type="molecule type" value="Genomic_DNA"/>
</dbReference>
<keyword evidence="2" id="KW-1185">Reference proteome</keyword>
<gene>
    <name evidence="1" type="ORF">LCL61_28575</name>
</gene>
<accession>A0ACD5BJF4</accession>
<organism evidence="1 2">
    <name type="scientific">Amycolatopsis coloradensis</name>
    <dbReference type="NCBI Taxonomy" id="76021"/>
    <lineage>
        <taxon>Bacteria</taxon>
        <taxon>Bacillati</taxon>
        <taxon>Actinomycetota</taxon>
        <taxon>Actinomycetes</taxon>
        <taxon>Pseudonocardiales</taxon>
        <taxon>Pseudonocardiaceae</taxon>
        <taxon>Amycolatopsis</taxon>
    </lineage>
</organism>
<dbReference type="Proteomes" id="UP001456344">
    <property type="component" value="Chromosome"/>
</dbReference>
<reference evidence="1" key="1">
    <citation type="submission" date="2023-10" db="EMBL/GenBank/DDBJ databases">
        <title>Whole genome sequencing of actinobacterial strain Amycolatopsis sp. (BCA-696) identifies the underlying plant growth-promoting genes.</title>
        <authorList>
            <person name="Gandham P."/>
            <person name="Vadla N."/>
            <person name="Saji A."/>
            <person name="Srinivas V."/>
            <person name="Ruperao P."/>
            <person name="Selvanayagam S."/>
            <person name="Saxena R.K."/>
            <person name="Rathore A."/>
            <person name="Gopalakrishnan S."/>
            <person name="Thakur V."/>
        </authorList>
    </citation>
    <scope>NUCLEOTIDE SEQUENCE</scope>
    <source>
        <strain evidence="1">BCA-696</strain>
    </source>
</reference>
<evidence type="ECO:0000313" key="1">
    <source>
        <dbReference type="EMBL" id="WYW19506.1"/>
    </source>
</evidence>
<proteinExistence type="predicted"/>
<name>A0ACD5BJF4_9PSEU</name>
<evidence type="ECO:0000313" key="2">
    <source>
        <dbReference type="Proteomes" id="UP001456344"/>
    </source>
</evidence>
<protein>
    <submittedName>
        <fullName evidence="1">CBS domain-containing protein</fullName>
    </submittedName>
</protein>